<accession>A0ABN7WLY5</accession>
<feature type="non-terminal residue" evidence="2">
    <location>
        <position position="1"/>
    </location>
</feature>
<gene>
    <name evidence="2" type="ORF">GMARGA_LOCUS31835</name>
</gene>
<organism evidence="2 3">
    <name type="scientific">Gigaspora margarita</name>
    <dbReference type="NCBI Taxonomy" id="4874"/>
    <lineage>
        <taxon>Eukaryota</taxon>
        <taxon>Fungi</taxon>
        <taxon>Fungi incertae sedis</taxon>
        <taxon>Mucoromycota</taxon>
        <taxon>Glomeromycotina</taxon>
        <taxon>Glomeromycetes</taxon>
        <taxon>Diversisporales</taxon>
        <taxon>Gigasporaceae</taxon>
        <taxon>Gigaspora</taxon>
    </lineage>
</organism>
<comment type="caution">
    <text evidence="2">The sequence shown here is derived from an EMBL/GenBank/DDBJ whole genome shotgun (WGS) entry which is preliminary data.</text>
</comment>
<dbReference type="EMBL" id="CAJVQB010048480">
    <property type="protein sequence ID" value="CAG8834009.1"/>
    <property type="molecule type" value="Genomic_DNA"/>
</dbReference>
<keyword evidence="3" id="KW-1185">Reference proteome</keyword>
<feature type="region of interest" description="Disordered" evidence="1">
    <location>
        <begin position="36"/>
        <end position="57"/>
    </location>
</feature>
<protein>
    <submittedName>
        <fullName evidence="2">29878_t:CDS:1</fullName>
    </submittedName>
</protein>
<reference evidence="2 3" key="1">
    <citation type="submission" date="2021-06" db="EMBL/GenBank/DDBJ databases">
        <authorList>
            <person name="Kallberg Y."/>
            <person name="Tangrot J."/>
            <person name="Rosling A."/>
        </authorList>
    </citation>
    <scope>NUCLEOTIDE SEQUENCE [LARGE SCALE GENOMIC DNA]</scope>
    <source>
        <strain evidence="2 3">120-4 pot B 10/14</strain>
    </source>
</reference>
<dbReference type="Proteomes" id="UP000789901">
    <property type="component" value="Unassembled WGS sequence"/>
</dbReference>
<proteinExistence type="predicted"/>
<evidence type="ECO:0000256" key="1">
    <source>
        <dbReference type="SAM" id="MobiDB-lite"/>
    </source>
</evidence>
<sequence length="87" mass="10484">NLYYNYLKSCPYFALKYTKEELEKILQLDKEIIQESDYESNEKENSTKKIKHTTPQNLINISKRKKQTSVSQYLYHSISNNIQQQFE</sequence>
<evidence type="ECO:0000313" key="2">
    <source>
        <dbReference type="EMBL" id="CAG8834009.1"/>
    </source>
</evidence>
<evidence type="ECO:0000313" key="3">
    <source>
        <dbReference type="Proteomes" id="UP000789901"/>
    </source>
</evidence>
<name>A0ABN7WLY5_GIGMA</name>